<dbReference type="Proteomes" id="UP000326582">
    <property type="component" value="Chromosome 4"/>
</dbReference>
<evidence type="ECO:0000313" key="1">
    <source>
        <dbReference type="EMBL" id="QFZ28734.1"/>
    </source>
</evidence>
<organism evidence="1 2">
    <name type="scientific">Clavispora lusitaniae</name>
    <name type="common">Candida lusitaniae</name>
    <dbReference type="NCBI Taxonomy" id="36911"/>
    <lineage>
        <taxon>Eukaryota</taxon>
        <taxon>Fungi</taxon>
        <taxon>Dikarya</taxon>
        <taxon>Ascomycota</taxon>
        <taxon>Saccharomycotina</taxon>
        <taxon>Pichiomycetes</taxon>
        <taxon>Metschnikowiaceae</taxon>
        <taxon>Clavispora</taxon>
    </lineage>
</organism>
<evidence type="ECO:0000313" key="2">
    <source>
        <dbReference type="Proteomes" id="UP000326582"/>
    </source>
</evidence>
<reference evidence="2" key="1">
    <citation type="journal article" date="2019" name="MBio">
        <title>Comparative genomics for the elucidation of multidrug resistance (MDR) in Candida lusitaniae.</title>
        <authorList>
            <person name="Kannan A."/>
            <person name="Asner S.A."/>
            <person name="Trachsel E."/>
            <person name="Kelly S."/>
            <person name="Parker J."/>
            <person name="Sanglard D."/>
        </authorList>
    </citation>
    <scope>NUCLEOTIDE SEQUENCE [LARGE SCALE GENOMIC DNA]</scope>
    <source>
        <strain evidence="2">P1</strain>
    </source>
</reference>
<protein>
    <submittedName>
        <fullName evidence="1">Uncharacterized protein</fullName>
    </submittedName>
</protein>
<proteinExistence type="predicted"/>
<dbReference type="EMBL" id="CP038487">
    <property type="protein sequence ID" value="QFZ28734.1"/>
    <property type="molecule type" value="Genomic_DNA"/>
</dbReference>
<sequence>MNSNEKASPDPESGEASNYQDQHSTTTPQLPANSNQYSSVNPNGFQESTTNEAGITSEISSETRPSVTVESPNIDNHGISNAAQEESNTAIANEPSSDPNTSSLFPPPSSQQYATPSKTLPSLKDIEPITTPKSFSVARDAPAAQDSSPVVHENAILDNLAEANEDTFDGAADDTFAESSQKRQGTTDSKDAADVDMAASFLEVEPEVLISLGSDFVSKSAQRARQYQGALSELSFFKLNQESMSQVHQKKLEVLQKKIEKLHASQTSLSAENELLSAETSKKEADLSSLRKENTILADKLYKLEATVNDNNTRQASVLANKDQEIFHLNDTITKISKSNVDSGQRLSELTKELNEVSNEKFKLKLDLSKFTNELAYTKNQKEWYEQELKAVQDRLTELIKKHETEYLKNSNVISSLTSEKENLLSLKDSLQSQVRDLQAKYEKQSVRVFDLESKLELQKVKFSRDAATKDETIELLNLQMSERDDRISQLETYAEDLKSSMSESINNLQNELSEKDEKLIAVEEKLRRTEDALDSELHKETELPKPAQSAELIMQTNPSGISLSALYTEFNHLKKELVLEKSQKEKLASQLQHFIAELELKKPAIANYKNQIQFYEQSMSDLLGKMESVRVDKVESEKEINRLRIRLTTYETELQSLKQLSKDLGRQLCFYLIHSKIREGNEDPLTSSEKKIIDQILSKSGNKDSSPETDTDNLITERLLGFASIVELQKKNEELLMAVRSFGKQLEEKEHESNGLESAAVEEAREAILTLQGELESVSIKLDATTKERDLLKGIGQRVSGSVPGSIEVKLLADANEDLKKRVASSEASLKELQKQSSEKIRSLSDKLSESNNSREELQLKLASFKHSVELAEGRLENTKKLLSNSNAEVEHFKKESTFWKEQASKQEDLLVKKNNELRDVEKKLILANASSKNLVVEKDALKHAQLSLRDEIEHLKKDKEHLNTFVLNLQSLLREREASSSDLSNKLTQSVENYQQLQAKISEKEERIQILSSQSEMALKAQNSKLEQVNELSRTLLDTKAKLAEKQSVIESLKKQISTQPLSTSRSVRPVESSFTEPESNRNMSNTEYEDLRNDLRMAEGQVNEFSNIAKAAEEALMAATESYDKYKVECDEKMKLLEKEKELLSEQVTNQATTIEGLQKNLSEAEDKFISETQELRSKVHEYSLKAGSYDDLQRDFEKKLSIIKSDLESQVKINDDLQKNYQTKLTECDYLRVEVASEKQRCDDLKSQFDLIQGELISNQEKLRVNEEALSELKANRNEELEALNIRLRDLQYQYDLALNQLELKSSNKDLEASENNEDLREVVGFLRREKEAAEVRAITLADEQKQLKTRIEHLDSELNASRSQISRLESAKIQLEDTSKDHSRLMEQLEQLNILRESNTTLRNENKSHIEIINQLKDELAQAKANPVSSSSSGTENAVKEQERRLLAEENARLKNQLNNNEELKNLMQRFENLKNEFKTKLQGHRTKNKELEKQLADSRASLEATQKELNVVKEQNSDSETVSTLKEQLNKLENMSADKDQKFKEEITRLKTTFEDEKSALQRKLVAEYEEKLNNVSSQSSGDSSKELREQIEKEMQSKSDEAIEKLKQEFEKEMDSKVQREVEAKLAQANTSGAEGEKVRKQLTSQYEEKIKTLNAEFEKKLTEQKASVTKEVDKKYEFKLRVLNRKVEKLEKEQQKGESSMPAETTGTVRAPLGPQFTESTLSVIRPGPNGAGNKTGETKSEPQGKPKNQDAHNNGNKKRPNPGEKGPNQKRAKE</sequence>
<name>A0ACD0WN02_CLALS</name>
<accession>A0ACD0WN02</accession>
<keyword evidence="2" id="KW-1185">Reference proteome</keyword>
<gene>
    <name evidence="1" type="ORF">EJF14_40782</name>
</gene>